<evidence type="ECO:0000313" key="1">
    <source>
        <dbReference type="EMBL" id="MBK5931294.1"/>
    </source>
</evidence>
<organism evidence="1 2">
    <name type="scientific">Halochromatium salexigens</name>
    <name type="common">Chromatium salexigens</name>
    <dbReference type="NCBI Taxonomy" id="49447"/>
    <lineage>
        <taxon>Bacteria</taxon>
        <taxon>Pseudomonadati</taxon>
        <taxon>Pseudomonadota</taxon>
        <taxon>Gammaproteobacteria</taxon>
        <taxon>Chromatiales</taxon>
        <taxon>Chromatiaceae</taxon>
        <taxon>Halochromatium</taxon>
    </lineage>
</organism>
<reference evidence="1" key="1">
    <citation type="submission" date="2017-05" db="EMBL/GenBank/DDBJ databases">
        <authorList>
            <person name="Imhoff J.F."/>
            <person name="Rahn T."/>
            <person name="Kuenzel S."/>
            <person name="Neulinger S.C."/>
        </authorList>
    </citation>
    <scope>NUCLEOTIDE SEQUENCE</scope>
    <source>
        <strain evidence="1">DSM 4395</strain>
    </source>
</reference>
<dbReference type="AlphaFoldDB" id="A0AAJ0UGZ4"/>
<protein>
    <submittedName>
        <fullName evidence="1">Uncharacterized protein</fullName>
    </submittedName>
</protein>
<proteinExistence type="predicted"/>
<keyword evidence="2" id="KW-1185">Reference proteome</keyword>
<dbReference type="RefSeq" id="WP_201246137.1">
    <property type="nucleotide sequence ID" value="NZ_NHSF01000062.1"/>
</dbReference>
<comment type="caution">
    <text evidence="1">The sequence shown here is derived from an EMBL/GenBank/DDBJ whole genome shotgun (WGS) entry which is preliminary data.</text>
</comment>
<accession>A0AAJ0UGZ4</accession>
<evidence type="ECO:0000313" key="2">
    <source>
        <dbReference type="Proteomes" id="UP001296967"/>
    </source>
</evidence>
<dbReference type="EMBL" id="NHSF01000062">
    <property type="protein sequence ID" value="MBK5931294.1"/>
    <property type="molecule type" value="Genomic_DNA"/>
</dbReference>
<name>A0AAJ0UGZ4_HALSE</name>
<sequence>MLREFQDLQVHEQRVLRKPRWLWGQSLYLSATRLEDCEWLLIASDAYAAQSLQEYADCWTIGILATLFSRGRKMELIYKNDQIKATLRRLINDYSDICFAVAWIS</sequence>
<reference evidence="1" key="2">
    <citation type="journal article" date="2020" name="Microorganisms">
        <title>Osmotic Adaptation and Compatible Solute Biosynthesis of Phototrophic Bacteria as Revealed from Genome Analyses.</title>
        <authorList>
            <person name="Imhoff J.F."/>
            <person name="Rahn T."/>
            <person name="Kunzel S."/>
            <person name="Keller A."/>
            <person name="Neulinger S.C."/>
        </authorList>
    </citation>
    <scope>NUCLEOTIDE SEQUENCE</scope>
    <source>
        <strain evidence="1">DSM 4395</strain>
    </source>
</reference>
<gene>
    <name evidence="1" type="ORF">CCR82_12405</name>
</gene>
<dbReference type="Proteomes" id="UP001296967">
    <property type="component" value="Unassembled WGS sequence"/>
</dbReference>